<dbReference type="SMART" id="SM00849">
    <property type="entry name" value="Lactamase_B"/>
    <property type="match status" value="1"/>
</dbReference>
<evidence type="ECO:0000256" key="1">
    <source>
        <dbReference type="ARBA" id="ARBA00022723"/>
    </source>
</evidence>
<comment type="caution">
    <text evidence="4">The sequence shown here is derived from an EMBL/GenBank/DDBJ whole genome shotgun (WGS) entry which is preliminary data.</text>
</comment>
<dbReference type="Pfam" id="PF00753">
    <property type="entry name" value="Lactamase_B"/>
    <property type="match status" value="1"/>
</dbReference>
<dbReference type="InterPro" id="IPR036866">
    <property type="entry name" value="RibonucZ/Hydroxyglut_hydro"/>
</dbReference>
<dbReference type="GO" id="GO:0050313">
    <property type="term" value="F:sulfur dioxygenase activity"/>
    <property type="evidence" value="ECO:0007669"/>
    <property type="project" value="InterPro"/>
</dbReference>
<accession>A0AAE3VM14</accession>
<proteinExistence type="predicted"/>
<dbReference type="Proteomes" id="UP001229244">
    <property type="component" value="Unassembled WGS sequence"/>
</dbReference>
<evidence type="ECO:0000313" key="5">
    <source>
        <dbReference type="Proteomes" id="UP001229244"/>
    </source>
</evidence>
<dbReference type="InterPro" id="IPR044528">
    <property type="entry name" value="POD-like_MBL-fold"/>
</dbReference>
<dbReference type="PANTHER" id="PTHR43084:SF1">
    <property type="entry name" value="PERSULFIDE DIOXYGENASE ETHE1, MITOCHONDRIAL"/>
    <property type="match status" value="1"/>
</dbReference>
<dbReference type="Gene3D" id="3.60.15.10">
    <property type="entry name" value="Ribonuclease Z/Hydroxyacylglutathione hydrolase-like"/>
    <property type="match status" value="1"/>
</dbReference>
<dbReference type="AlphaFoldDB" id="A0AAE3VM14"/>
<sequence>MTSQLQQPVVRHSPSRGPGSADVWGIYEPDTGSIQYVCADPETKKAALIDVVWNFDPKHYATSTTSMDQVLDLVKAEGLTVEWVLDTHPHADHWMASAHLKERTGAPNAIGEKVKEISGIWAELYNLPGAFDPERDFDRLFADGDTFKIGNLDVRVILSPGHTLGSITYVVGDAAFVHDTLMYPDAGTSRTDFPGGSAAVLWDSLQTILSLPAETRLYVGHDYGTSERDEPMWEATVAEHKAGNIHVKDGTKREDWIAIREKRDATLALPDRILAALQVNLRGGRLPAPEADGHFYLKLPLNRFGSYDEQDPPHVA</sequence>
<dbReference type="InterPro" id="IPR001279">
    <property type="entry name" value="Metallo-B-lactamas"/>
</dbReference>
<keyword evidence="1" id="KW-0479">Metal-binding</keyword>
<dbReference type="GO" id="GO:0070813">
    <property type="term" value="P:hydrogen sulfide metabolic process"/>
    <property type="evidence" value="ECO:0007669"/>
    <property type="project" value="TreeGrafter"/>
</dbReference>
<gene>
    <name evidence="4" type="ORF">J2S73_000887</name>
</gene>
<reference evidence="4" key="1">
    <citation type="submission" date="2023-07" db="EMBL/GenBank/DDBJ databases">
        <title>Genomic Encyclopedia of Type Strains, Phase IV (KMG-IV): sequencing the most valuable type-strain genomes for metagenomic binning, comparative biology and taxonomic classification.</title>
        <authorList>
            <person name="Goeker M."/>
        </authorList>
    </citation>
    <scope>NUCLEOTIDE SEQUENCE</scope>
    <source>
        <strain evidence="4">DSM 21202</strain>
    </source>
</reference>
<evidence type="ECO:0000313" key="4">
    <source>
        <dbReference type="EMBL" id="MDQ0314450.1"/>
    </source>
</evidence>
<feature type="domain" description="Metallo-beta-lactamase" evidence="3">
    <location>
        <begin position="32"/>
        <end position="221"/>
    </location>
</feature>
<dbReference type="EMBL" id="JAUSUL010000001">
    <property type="protein sequence ID" value="MDQ0314450.1"/>
    <property type="molecule type" value="Genomic_DNA"/>
</dbReference>
<organism evidence="4 5">
    <name type="scientific">Amorphus orientalis</name>
    <dbReference type="NCBI Taxonomy" id="649198"/>
    <lineage>
        <taxon>Bacteria</taxon>
        <taxon>Pseudomonadati</taxon>
        <taxon>Pseudomonadota</taxon>
        <taxon>Alphaproteobacteria</taxon>
        <taxon>Hyphomicrobiales</taxon>
        <taxon>Amorphaceae</taxon>
        <taxon>Amorphus</taxon>
    </lineage>
</organism>
<dbReference type="SUPFAM" id="SSF56281">
    <property type="entry name" value="Metallo-hydrolase/oxidoreductase"/>
    <property type="match status" value="1"/>
</dbReference>
<feature type="region of interest" description="Disordered" evidence="2">
    <location>
        <begin position="1"/>
        <end position="22"/>
    </location>
</feature>
<dbReference type="PANTHER" id="PTHR43084">
    <property type="entry name" value="PERSULFIDE DIOXYGENASE ETHE1"/>
    <property type="match status" value="1"/>
</dbReference>
<evidence type="ECO:0000259" key="3">
    <source>
        <dbReference type="SMART" id="SM00849"/>
    </source>
</evidence>
<protein>
    <submittedName>
        <fullName evidence="4">Glyoxylase-like metal-dependent hydrolase (Beta-lactamase superfamily II)</fullName>
    </submittedName>
</protein>
<keyword evidence="5" id="KW-1185">Reference proteome</keyword>
<dbReference type="InterPro" id="IPR051682">
    <property type="entry name" value="Mito_Persulfide_Diox"/>
</dbReference>
<dbReference type="RefSeq" id="WP_306884228.1">
    <property type="nucleotide sequence ID" value="NZ_JAUSUL010000001.1"/>
</dbReference>
<dbReference type="CDD" id="cd07724">
    <property type="entry name" value="POD-like_MBL-fold"/>
    <property type="match status" value="1"/>
</dbReference>
<keyword evidence="4" id="KW-0378">Hydrolase</keyword>
<dbReference type="GO" id="GO:0046872">
    <property type="term" value="F:metal ion binding"/>
    <property type="evidence" value="ECO:0007669"/>
    <property type="project" value="UniProtKB-KW"/>
</dbReference>
<evidence type="ECO:0000256" key="2">
    <source>
        <dbReference type="SAM" id="MobiDB-lite"/>
    </source>
</evidence>
<dbReference type="GO" id="GO:0016787">
    <property type="term" value="F:hydrolase activity"/>
    <property type="evidence" value="ECO:0007669"/>
    <property type="project" value="UniProtKB-KW"/>
</dbReference>
<name>A0AAE3VM14_9HYPH</name>
<dbReference type="GO" id="GO:0006749">
    <property type="term" value="P:glutathione metabolic process"/>
    <property type="evidence" value="ECO:0007669"/>
    <property type="project" value="InterPro"/>
</dbReference>